<evidence type="ECO:0000256" key="1">
    <source>
        <dbReference type="ARBA" id="ARBA00004196"/>
    </source>
</evidence>
<dbReference type="Proteomes" id="UP000253090">
    <property type="component" value="Unassembled WGS sequence"/>
</dbReference>
<gene>
    <name evidence="6" type="ORF">DFP94_12211</name>
</gene>
<evidence type="ECO:0000256" key="4">
    <source>
        <dbReference type="SAM" id="SignalP"/>
    </source>
</evidence>
<dbReference type="AlphaFoldDB" id="A0A369AVD3"/>
<dbReference type="Gene3D" id="3.40.50.2300">
    <property type="match status" value="2"/>
</dbReference>
<reference evidence="6 7" key="1">
    <citation type="submission" date="2018-07" db="EMBL/GenBank/DDBJ databases">
        <title>Genomic Encyclopedia of Type Strains, Phase III (KMG-III): the genomes of soil and plant-associated and newly described type strains.</title>
        <authorList>
            <person name="Whitman W."/>
        </authorList>
    </citation>
    <scope>NUCLEOTIDE SEQUENCE [LARGE SCALE GENOMIC DNA]</scope>
    <source>
        <strain evidence="6 7">CECT 8333</strain>
    </source>
</reference>
<dbReference type="PANTHER" id="PTHR46847">
    <property type="entry name" value="D-ALLOSE-BINDING PERIPLASMIC PROTEIN-RELATED"/>
    <property type="match status" value="1"/>
</dbReference>
<feature type="signal peptide" evidence="4">
    <location>
        <begin position="1"/>
        <end position="29"/>
    </location>
</feature>
<dbReference type="RefSeq" id="WP_114499145.1">
    <property type="nucleotide sequence ID" value="NZ_QPJW01000022.1"/>
</dbReference>
<organism evidence="6 7">
    <name type="scientific">Fontibacillus phaseoli</name>
    <dbReference type="NCBI Taxonomy" id="1416533"/>
    <lineage>
        <taxon>Bacteria</taxon>
        <taxon>Bacillati</taxon>
        <taxon>Bacillota</taxon>
        <taxon>Bacilli</taxon>
        <taxon>Bacillales</taxon>
        <taxon>Paenibacillaceae</taxon>
        <taxon>Fontibacillus</taxon>
    </lineage>
</organism>
<keyword evidence="7" id="KW-1185">Reference proteome</keyword>
<dbReference type="EMBL" id="QPJW01000022">
    <property type="protein sequence ID" value="RCX13033.1"/>
    <property type="molecule type" value="Genomic_DNA"/>
</dbReference>
<evidence type="ECO:0000256" key="2">
    <source>
        <dbReference type="ARBA" id="ARBA00007639"/>
    </source>
</evidence>
<dbReference type="PROSITE" id="PS51257">
    <property type="entry name" value="PROKAR_LIPOPROTEIN"/>
    <property type="match status" value="1"/>
</dbReference>
<dbReference type="Pfam" id="PF13407">
    <property type="entry name" value="Peripla_BP_4"/>
    <property type="match status" value="1"/>
</dbReference>
<accession>A0A369AVD3</accession>
<dbReference type="SUPFAM" id="SSF53822">
    <property type="entry name" value="Periplasmic binding protein-like I"/>
    <property type="match status" value="1"/>
</dbReference>
<name>A0A369AVD3_9BACL</name>
<feature type="chain" id="PRO_5016869599" evidence="4">
    <location>
        <begin position="30"/>
        <end position="325"/>
    </location>
</feature>
<comment type="similarity">
    <text evidence="2">Belongs to the bacterial solute-binding protein 2 family.</text>
</comment>
<evidence type="ECO:0000313" key="7">
    <source>
        <dbReference type="Proteomes" id="UP000253090"/>
    </source>
</evidence>
<dbReference type="OrthoDB" id="9814427at2"/>
<keyword evidence="3 4" id="KW-0732">Signal</keyword>
<proteinExistence type="inferred from homology"/>
<dbReference type="GO" id="GO:0030246">
    <property type="term" value="F:carbohydrate binding"/>
    <property type="evidence" value="ECO:0007669"/>
    <property type="project" value="UniProtKB-ARBA"/>
</dbReference>
<protein>
    <submittedName>
        <fullName evidence="6">Monosaccharide ABC transporter substrate-binding protein (CUT2 family)</fullName>
    </submittedName>
</protein>
<dbReference type="CDD" id="cd01536">
    <property type="entry name" value="PBP1_ABC_sugar_binding-like"/>
    <property type="match status" value="1"/>
</dbReference>
<feature type="domain" description="Periplasmic binding protein" evidence="5">
    <location>
        <begin position="48"/>
        <end position="302"/>
    </location>
</feature>
<evidence type="ECO:0000259" key="5">
    <source>
        <dbReference type="Pfam" id="PF13407"/>
    </source>
</evidence>
<comment type="subcellular location">
    <subcellularLocation>
        <location evidence="1">Cell envelope</location>
    </subcellularLocation>
</comment>
<evidence type="ECO:0000256" key="3">
    <source>
        <dbReference type="ARBA" id="ARBA00022729"/>
    </source>
</evidence>
<sequence length="325" mass="33870">MHKNKFMSIVTVVILALLTVSLSACGNKASDPKGNATSGSKSQKQIVIGVSLMTLNSPYFEAMKRGLEEEAAEKNVKLVVTDAQLKVADQVSTVENLIAQKVDAILLNAVDSAAVAPAVEAANDANIPIIALDVAPSSGDIVSLVASNNKTAGATAGTYVAGRLGGKGKVAILGGPPISSFTDRIAGFKEEIAKHPGIEIVREKNVVENSSDKFMEAADNMLTSVPDLDAIFAVNDFGALAVDSIVKSSNKQFKVFSIGVDGMPDAVKAISEGEVVAGSVAQQPAEMGKLGIDTALDHLNGKTPQPVRDVPVKLLTKDNAQFFAW</sequence>
<evidence type="ECO:0000313" key="6">
    <source>
        <dbReference type="EMBL" id="RCX13033.1"/>
    </source>
</evidence>
<dbReference type="InterPro" id="IPR028082">
    <property type="entry name" value="Peripla_BP_I"/>
</dbReference>
<dbReference type="PANTHER" id="PTHR46847:SF1">
    <property type="entry name" value="D-ALLOSE-BINDING PERIPLASMIC PROTEIN-RELATED"/>
    <property type="match status" value="1"/>
</dbReference>
<dbReference type="GO" id="GO:0030313">
    <property type="term" value="C:cell envelope"/>
    <property type="evidence" value="ECO:0007669"/>
    <property type="project" value="UniProtKB-SubCell"/>
</dbReference>
<dbReference type="InterPro" id="IPR025997">
    <property type="entry name" value="SBP_2_dom"/>
</dbReference>
<comment type="caution">
    <text evidence="6">The sequence shown here is derived from an EMBL/GenBank/DDBJ whole genome shotgun (WGS) entry which is preliminary data.</text>
</comment>